<evidence type="ECO:0000313" key="3">
    <source>
        <dbReference type="WBParaSite" id="GPLIN_001206500"/>
    </source>
</evidence>
<dbReference type="Proteomes" id="UP000050741">
    <property type="component" value="Unassembled WGS sequence"/>
</dbReference>
<feature type="region of interest" description="Disordered" evidence="1">
    <location>
        <begin position="1"/>
        <end position="50"/>
    </location>
</feature>
<protein>
    <submittedName>
        <fullName evidence="3">PAM2 domain-containing protein</fullName>
    </submittedName>
</protein>
<dbReference type="WBParaSite" id="GPLIN_001206500">
    <property type="protein sequence ID" value="GPLIN_001206500"/>
    <property type="gene ID" value="GPLIN_001206500"/>
</dbReference>
<feature type="compositionally biased region" description="Basic and acidic residues" evidence="1">
    <location>
        <begin position="1"/>
        <end position="14"/>
    </location>
</feature>
<evidence type="ECO:0000256" key="1">
    <source>
        <dbReference type="SAM" id="MobiDB-lite"/>
    </source>
</evidence>
<keyword evidence="2" id="KW-1185">Reference proteome</keyword>
<organism evidence="2 3">
    <name type="scientific">Globodera pallida</name>
    <name type="common">Potato cyst nematode worm</name>
    <name type="synonym">Heterodera pallida</name>
    <dbReference type="NCBI Taxonomy" id="36090"/>
    <lineage>
        <taxon>Eukaryota</taxon>
        <taxon>Metazoa</taxon>
        <taxon>Ecdysozoa</taxon>
        <taxon>Nematoda</taxon>
        <taxon>Chromadorea</taxon>
        <taxon>Rhabditida</taxon>
        <taxon>Tylenchina</taxon>
        <taxon>Tylenchomorpha</taxon>
        <taxon>Tylenchoidea</taxon>
        <taxon>Heteroderidae</taxon>
        <taxon>Heteroderinae</taxon>
        <taxon>Globodera</taxon>
    </lineage>
</organism>
<reference evidence="2" key="1">
    <citation type="submission" date="2014-05" db="EMBL/GenBank/DDBJ databases">
        <title>The genome and life-stage specific transcriptomes of Globodera pallida elucidate key aspects of plant parasitism by a cyst nematode.</title>
        <authorList>
            <person name="Cotton J.A."/>
            <person name="Lilley C.J."/>
            <person name="Jones L.M."/>
            <person name="Kikuchi T."/>
            <person name="Reid A.J."/>
            <person name="Thorpe P."/>
            <person name="Tsai I.J."/>
            <person name="Beasley H."/>
            <person name="Blok V."/>
            <person name="Cock P.J.A."/>
            <person name="Van den Akker S.E."/>
            <person name="Holroyd N."/>
            <person name="Hunt M."/>
            <person name="Mantelin S."/>
            <person name="Naghra H."/>
            <person name="Pain A."/>
            <person name="Palomares-Rius J.E."/>
            <person name="Zarowiecki M."/>
            <person name="Berriman M."/>
            <person name="Jones J.T."/>
            <person name="Urwin P.E."/>
        </authorList>
    </citation>
    <scope>NUCLEOTIDE SEQUENCE [LARGE SCALE GENOMIC DNA]</scope>
    <source>
        <strain evidence="2">Lindley</strain>
    </source>
</reference>
<name>A0A183CGR0_GLOPA</name>
<accession>A0A183CGR0</accession>
<dbReference type="AlphaFoldDB" id="A0A183CGR0"/>
<proteinExistence type="predicted"/>
<reference evidence="3" key="2">
    <citation type="submission" date="2016-06" db="UniProtKB">
        <authorList>
            <consortium name="WormBaseParasite"/>
        </authorList>
    </citation>
    <scope>IDENTIFICATION</scope>
</reference>
<sequence>MDPKSGDSPTRESGEDGVEESADEEEEDESNGSSDAEPNHQPMNSAINFGYTAGPPVHAMVNPSMGSSAMAHPYQFQNMAQNFFGRAVTSQQQQFPPFDFVRLI</sequence>
<evidence type="ECO:0000313" key="2">
    <source>
        <dbReference type="Proteomes" id="UP000050741"/>
    </source>
</evidence>
<feature type="compositionally biased region" description="Acidic residues" evidence="1">
    <location>
        <begin position="15"/>
        <end position="30"/>
    </location>
</feature>